<dbReference type="InterPro" id="IPR000515">
    <property type="entry name" value="MetI-like"/>
</dbReference>
<feature type="transmembrane region" description="Helical" evidence="5">
    <location>
        <begin position="302"/>
        <end position="324"/>
    </location>
</feature>
<evidence type="ECO:0000256" key="5">
    <source>
        <dbReference type="RuleBase" id="RU363032"/>
    </source>
</evidence>
<comment type="similarity">
    <text evidence="5">Belongs to the binding-protein-dependent transport system permease family.</text>
</comment>
<feature type="transmembrane region" description="Helical" evidence="5">
    <location>
        <begin position="355"/>
        <end position="375"/>
    </location>
</feature>
<feature type="transmembrane region" description="Helical" evidence="5">
    <location>
        <begin position="144"/>
        <end position="163"/>
    </location>
</feature>
<feature type="transmembrane region" description="Helical" evidence="5">
    <location>
        <begin position="66"/>
        <end position="95"/>
    </location>
</feature>
<feature type="transmembrane region" description="Helical" evidence="5">
    <location>
        <begin position="204"/>
        <end position="225"/>
    </location>
</feature>
<evidence type="ECO:0000256" key="3">
    <source>
        <dbReference type="ARBA" id="ARBA00022989"/>
    </source>
</evidence>
<reference evidence="7" key="2">
    <citation type="journal article" date="2021" name="PeerJ">
        <title>Extensive microbial diversity within the chicken gut microbiome revealed by metagenomics and culture.</title>
        <authorList>
            <person name="Gilroy R."/>
            <person name="Ravi A."/>
            <person name="Getino M."/>
            <person name="Pursley I."/>
            <person name="Horton D.L."/>
            <person name="Alikhan N.F."/>
            <person name="Baker D."/>
            <person name="Gharbi K."/>
            <person name="Hall N."/>
            <person name="Watson M."/>
            <person name="Adriaenssens E.M."/>
            <person name="Foster-Nyarko E."/>
            <person name="Jarju S."/>
            <person name="Secka A."/>
            <person name="Antonio M."/>
            <person name="Oren A."/>
            <person name="Chaudhuri R.R."/>
            <person name="La Ragione R."/>
            <person name="Hildebrand F."/>
            <person name="Pallen M.J."/>
        </authorList>
    </citation>
    <scope>NUCLEOTIDE SEQUENCE</scope>
    <source>
        <strain evidence="7">17213</strain>
    </source>
</reference>
<dbReference type="Proteomes" id="UP000823631">
    <property type="component" value="Unassembled WGS sequence"/>
</dbReference>
<evidence type="ECO:0000256" key="2">
    <source>
        <dbReference type="ARBA" id="ARBA00022692"/>
    </source>
</evidence>
<feature type="domain" description="ABC transmembrane type-1" evidence="6">
    <location>
        <begin position="70"/>
        <end position="272"/>
    </location>
</feature>
<name>A0A9D9GTE8_9GAMM</name>
<dbReference type="InterPro" id="IPR035906">
    <property type="entry name" value="MetI-like_sf"/>
</dbReference>
<feature type="transmembrane region" description="Helical" evidence="5">
    <location>
        <begin position="251"/>
        <end position="272"/>
    </location>
</feature>
<dbReference type="CDD" id="cd06261">
    <property type="entry name" value="TM_PBP2"/>
    <property type="match status" value="1"/>
</dbReference>
<dbReference type="Gene3D" id="1.10.3720.10">
    <property type="entry name" value="MetI-like"/>
    <property type="match status" value="2"/>
</dbReference>
<dbReference type="PROSITE" id="PS50928">
    <property type="entry name" value="ABC_TM1"/>
    <property type="match status" value="2"/>
</dbReference>
<dbReference type="GO" id="GO:0005886">
    <property type="term" value="C:plasma membrane"/>
    <property type="evidence" value="ECO:0007669"/>
    <property type="project" value="UniProtKB-SubCell"/>
</dbReference>
<dbReference type="GO" id="GO:0055085">
    <property type="term" value="P:transmembrane transport"/>
    <property type="evidence" value="ECO:0007669"/>
    <property type="project" value="InterPro"/>
</dbReference>
<dbReference type="PANTHER" id="PTHR43496">
    <property type="entry name" value="PROTEIN LPLB"/>
    <property type="match status" value="1"/>
</dbReference>
<feature type="transmembrane region" description="Helical" evidence="5">
    <location>
        <begin position="387"/>
        <end position="411"/>
    </location>
</feature>
<feature type="transmembrane region" description="Helical" evidence="5">
    <location>
        <begin position="417"/>
        <end position="438"/>
    </location>
</feature>
<gene>
    <name evidence="7" type="ORF">IAB19_06070</name>
</gene>
<organism evidence="7 8">
    <name type="scientific">Candidatus Avisuccinivibrio stercorigallinarum</name>
    <dbReference type="NCBI Taxonomy" id="2840704"/>
    <lineage>
        <taxon>Bacteria</taxon>
        <taxon>Pseudomonadati</taxon>
        <taxon>Pseudomonadota</taxon>
        <taxon>Gammaproteobacteria</taxon>
        <taxon>Aeromonadales</taxon>
        <taxon>Succinivibrionaceae</taxon>
        <taxon>Succinivibrionaceae incertae sedis</taxon>
        <taxon>Candidatus Avisuccinivibrio</taxon>
    </lineage>
</organism>
<accession>A0A9D9GTE8</accession>
<evidence type="ECO:0000256" key="1">
    <source>
        <dbReference type="ARBA" id="ARBA00004651"/>
    </source>
</evidence>
<comment type="caution">
    <text evidence="7">The sequence shown here is derived from an EMBL/GenBank/DDBJ whole genome shotgun (WGS) entry which is preliminary data.</text>
</comment>
<keyword evidence="3 5" id="KW-1133">Transmembrane helix</keyword>
<evidence type="ECO:0000313" key="8">
    <source>
        <dbReference type="Proteomes" id="UP000823631"/>
    </source>
</evidence>
<feature type="transmembrane region" description="Helical" evidence="5">
    <location>
        <begin position="522"/>
        <end position="541"/>
    </location>
</feature>
<keyword evidence="4 5" id="KW-0472">Membrane</keyword>
<keyword evidence="2 5" id="KW-0812">Transmembrane</keyword>
<dbReference type="Pfam" id="PF00528">
    <property type="entry name" value="BPD_transp_1"/>
    <property type="match status" value="2"/>
</dbReference>
<dbReference type="AlphaFoldDB" id="A0A9D9GTE8"/>
<feature type="transmembrane region" description="Helical" evidence="5">
    <location>
        <begin position="482"/>
        <end position="502"/>
    </location>
</feature>
<protein>
    <submittedName>
        <fullName evidence="7">ABC transporter permease subunit</fullName>
    </submittedName>
</protein>
<feature type="transmembrane region" description="Helical" evidence="5">
    <location>
        <begin position="107"/>
        <end position="132"/>
    </location>
</feature>
<evidence type="ECO:0000313" key="7">
    <source>
        <dbReference type="EMBL" id="MBO8415926.1"/>
    </source>
</evidence>
<proteinExistence type="inferred from homology"/>
<evidence type="ECO:0000256" key="4">
    <source>
        <dbReference type="ARBA" id="ARBA00023136"/>
    </source>
</evidence>
<keyword evidence="5" id="KW-0813">Transport</keyword>
<comment type="subcellular location">
    <subcellularLocation>
        <location evidence="1 5">Cell membrane</location>
        <topology evidence="1 5">Multi-pass membrane protein</topology>
    </subcellularLocation>
</comment>
<dbReference type="EMBL" id="JADINH010000129">
    <property type="protein sequence ID" value="MBO8415926.1"/>
    <property type="molecule type" value="Genomic_DNA"/>
</dbReference>
<feature type="domain" description="ABC transmembrane type-1" evidence="6">
    <location>
        <begin position="351"/>
        <end position="541"/>
    </location>
</feature>
<sequence length="557" mass="62081">MYTATSSLNILGKEQFELKLSFVLISLLLLVILGWPLYSILGQSFFTDEGSFTLMNYAEAFSKKSFYTALGHSLTVSGCVAFFATIIAFFAAYGLNFCAFRPRTRSLIQIVLLLPLFLPSITYGFAVIYSFGRQGLVTQIFGRLPFSIYGFNGLLIAGVIYTLPPAFMIMNNAFAYVDRNFITVSKVMGDSPLRTFYQTALRPVLGSAAAAFILSFFLIFTDFGIPTSIAGRYEVIATQLYAVMMGAIPDFHNGSVIAMVMLLPSILSVIILRQCERLNFRYNKLSKTPPAPQILRDYSFAAFYLLLTLLLLSVFAIIFIVPFVQSWPYQPVFTLDTIKRVFAENDITGTYLNSLYVAVLTAVLGTALCYLAGMVNARSHLAPWCRTLMDVFAMVTNTVPGMVLGVGFLFAFTGSPITNTFAILVLANIVHFFTTPYLMAQQAFSRMNAGFETTGALMGDTWSETLRRVVIPNTFSTILQMLSYFFVNAMVTISAIVFLAGARTQVMTSKIKELQYFEKFDAIFTLSLLIFLTNCAVKLLLDFWAESRARRLKAQQD</sequence>
<dbReference type="SUPFAM" id="SSF161098">
    <property type="entry name" value="MetI-like"/>
    <property type="match status" value="2"/>
</dbReference>
<evidence type="ECO:0000259" key="6">
    <source>
        <dbReference type="PROSITE" id="PS50928"/>
    </source>
</evidence>
<dbReference type="PANTHER" id="PTHR43496:SF1">
    <property type="entry name" value="POLYGALACTURONAN_RHAMNOGALACTURONAN TRANSPORT SYSTEM PERMEASE PROTEIN YTEP"/>
    <property type="match status" value="1"/>
</dbReference>
<reference evidence="7" key="1">
    <citation type="submission" date="2020-10" db="EMBL/GenBank/DDBJ databases">
        <authorList>
            <person name="Gilroy R."/>
        </authorList>
    </citation>
    <scope>NUCLEOTIDE SEQUENCE</scope>
    <source>
        <strain evidence="7">17213</strain>
    </source>
</reference>
<feature type="transmembrane region" description="Helical" evidence="5">
    <location>
        <begin position="20"/>
        <end position="46"/>
    </location>
</feature>